<dbReference type="EMBL" id="BAABME010031494">
    <property type="protein sequence ID" value="GAA0145988.1"/>
    <property type="molecule type" value="Genomic_DNA"/>
</dbReference>
<dbReference type="AlphaFoldDB" id="A0AAV3P437"/>
<gene>
    <name evidence="1" type="ORF">LIER_42890</name>
</gene>
<evidence type="ECO:0000313" key="2">
    <source>
        <dbReference type="Proteomes" id="UP001454036"/>
    </source>
</evidence>
<accession>A0AAV3P437</accession>
<evidence type="ECO:0000313" key="1">
    <source>
        <dbReference type="EMBL" id="GAA0145988.1"/>
    </source>
</evidence>
<dbReference type="Proteomes" id="UP001454036">
    <property type="component" value="Unassembled WGS sequence"/>
</dbReference>
<sequence length="394" mass="43123">MGDNNAEHSGVASADNLLLGNVQGVLREVPLARLVASLGKSYLLEPSEVEHVAVEAVQISKNHKRAVAKGGGKSSKKAPVKATSSVVGSGYLRHIHDYYHIEKVVKMRIPLTEESVDNPLVTLSAGKGDPMEKEFTPVFRECFNNGLRLPASAFVNNILAAIDFAPGQLGPFAWGTLTAFQDTISDDVRSTFSTVHTTLGVEESPEVSEGLKKLEEILPPTLALDVFCDPDVLIKAGFSKLVDNFPQFELATLLKAKDGKAVVPHQVSYLDVISGNRFIDQMLVSQLASSAVAPAPVEAISEQLMATEVAYTLSLQLDDSGHRDEEITHLKASYEKALTSTRKERDEAFSKRDEMAELCQRQWSECENLLVGTREASEVYRTEVDRLKDSNREL</sequence>
<name>A0AAV3P437_LITER</name>
<comment type="caution">
    <text evidence="1">The sequence shown here is derived from an EMBL/GenBank/DDBJ whole genome shotgun (WGS) entry which is preliminary data.</text>
</comment>
<keyword evidence="2" id="KW-1185">Reference proteome</keyword>
<organism evidence="1 2">
    <name type="scientific">Lithospermum erythrorhizon</name>
    <name type="common">Purple gromwell</name>
    <name type="synonym">Lithospermum officinale var. erythrorhizon</name>
    <dbReference type="NCBI Taxonomy" id="34254"/>
    <lineage>
        <taxon>Eukaryota</taxon>
        <taxon>Viridiplantae</taxon>
        <taxon>Streptophyta</taxon>
        <taxon>Embryophyta</taxon>
        <taxon>Tracheophyta</taxon>
        <taxon>Spermatophyta</taxon>
        <taxon>Magnoliopsida</taxon>
        <taxon>eudicotyledons</taxon>
        <taxon>Gunneridae</taxon>
        <taxon>Pentapetalae</taxon>
        <taxon>asterids</taxon>
        <taxon>lamiids</taxon>
        <taxon>Boraginales</taxon>
        <taxon>Boraginaceae</taxon>
        <taxon>Boraginoideae</taxon>
        <taxon>Lithospermeae</taxon>
        <taxon>Lithospermum</taxon>
    </lineage>
</organism>
<reference evidence="1 2" key="1">
    <citation type="submission" date="2024-01" db="EMBL/GenBank/DDBJ databases">
        <title>The complete chloroplast genome sequence of Lithospermum erythrorhizon: insights into the phylogenetic relationship among Boraginaceae species and the maternal lineages of purple gromwells.</title>
        <authorList>
            <person name="Okada T."/>
            <person name="Watanabe K."/>
        </authorList>
    </citation>
    <scope>NUCLEOTIDE SEQUENCE [LARGE SCALE GENOMIC DNA]</scope>
</reference>
<proteinExistence type="predicted"/>
<protein>
    <submittedName>
        <fullName evidence="1">Uncharacterized protein</fullName>
    </submittedName>
</protein>